<dbReference type="PANTHER" id="PTHR19370">
    <property type="entry name" value="NADH-CYTOCHROME B5 REDUCTASE"/>
    <property type="match status" value="1"/>
</dbReference>
<dbReference type="CDD" id="cd06183">
    <property type="entry name" value="cyt_b5_reduct_like"/>
    <property type="match status" value="1"/>
</dbReference>
<dbReference type="InterPro" id="IPR001834">
    <property type="entry name" value="CBR-like"/>
</dbReference>
<name>A0A0W0F8Q1_MONRR</name>
<feature type="binding site" evidence="6">
    <location>
        <position position="180"/>
    </location>
    <ligand>
        <name>FAD</name>
        <dbReference type="ChEBI" id="CHEBI:57692"/>
    </ligand>
</feature>
<dbReference type="AlphaFoldDB" id="A0A0W0F8Q1"/>
<dbReference type="PANTHER" id="PTHR19370:SF189">
    <property type="entry name" value="CYTOCHROME C MITOCHONDRIAL IMPORT FACTOR CYC2"/>
    <property type="match status" value="1"/>
</dbReference>
<dbReference type="Gene3D" id="3.40.50.80">
    <property type="entry name" value="Nucleotide-binding domain of ferredoxin-NADP reductase (FNR) module"/>
    <property type="match status" value="1"/>
</dbReference>
<evidence type="ECO:0000259" key="7">
    <source>
        <dbReference type="PROSITE" id="PS51384"/>
    </source>
</evidence>
<evidence type="ECO:0000313" key="8">
    <source>
        <dbReference type="EMBL" id="KTB32683.1"/>
    </source>
</evidence>
<organism evidence="8 9">
    <name type="scientific">Moniliophthora roreri</name>
    <name type="common">Frosty pod rot fungus</name>
    <name type="synonym">Monilia roreri</name>
    <dbReference type="NCBI Taxonomy" id="221103"/>
    <lineage>
        <taxon>Eukaryota</taxon>
        <taxon>Fungi</taxon>
        <taxon>Dikarya</taxon>
        <taxon>Basidiomycota</taxon>
        <taxon>Agaricomycotina</taxon>
        <taxon>Agaricomycetes</taxon>
        <taxon>Agaricomycetidae</taxon>
        <taxon>Agaricales</taxon>
        <taxon>Marasmiineae</taxon>
        <taxon>Marasmiaceae</taxon>
        <taxon>Moniliophthora</taxon>
    </lineage>
</organism>
<dbReference type="Pfam" id="PF00175">
    <property type="entry name" value="NAD_binding_1"/>
    <property type="match status" value="1"/>
</dbReference>
<evidence type="ECO:0000256" key="2">
    <source>
        <dbReference type="ARBA" id="ARBA00006105"/>
    </source>
</evidence>
<dbReference type="PRINTS" id="PR00406">
    <property type="entry name" value="CYTB5RDTASE"/>
</dbReference>
<dbReference type="Gene3D" id="2.40.30.10">
    <property type="entry name" value="Translation factors"/>
    <property type="match status" value="1"/>
</dbReference>
<feature type="binding site" evidence="6">
    <location>
        <position position="222"/>
    </location>
    <ligand>
        <name>FAD</name>
        <dbReference type="ChEBI" id="CHEBI:57692"/>
    </ligand>
</feature>
<feature type="domain" description="FAD-binding FR-type" evidence="7">
    <location>
        <begin position="102"/>
        <end position="205"/>
    </location>
</feature>
<feature type="binding site" evidence="6">
    <location>
        <position position="156"/>
    </location>
    <ligand>
        <name>FAD</name>
        <dbReference type="ChEBI" id="CHEBI:57692"/>
    </ligand>
</feature>
<comment type="cofactor">
    <cofactor evidence="1 6">
        <name>FAD</name>
        <dbReference type="ChEBI" id="CHEBI:57692"/>
    </cofactor>
</comment>
<dbReference type="Proteomes" id="UP000054988">
    <property type="component" value="Unassembled WGS sequence"/>
</dbReference>
<dbReference type="InterPro" id="IPR008333">
    <property type="entry name" value="Cbr1-like_FAD-bd_dom"/>
</dbReference>
<reference evidence="8 9" key="1">
    <citation type="submission" date="2015-12" db="EMBL/GenBank/DDBJ databases">
        <title>Draft genome sequence of Moniliophthora roreri, the causal agent of frosty pod rot of cacao.</title>
        <authorList>
            <person name="Aime M.C."/>
            <person name="Diaz-Valderrama J.R."/>
            <person name="Kijpornyongpan T."/>
            <person name="Phillips-Mora W."/>
        </authorList>
    </citation>
    <scope>NUCLEOTIDE SEQUENCE [LARGE SCALE GENOMIC DNA]</scope>
    <source>
        <strain evidence="8 9">MCA 2952</strain>
    </source>
</reference>
<dbReference type="InterPro" id="IPR017938">
    <property type="entry name" value="Riboflavin_synthase-like_b-brl"/>
</dbReference>
<evidence type="ECO:0000313" key="9">
    <source>
        <dbReference type="Proteomes" id="UP000054988"/>
    </source>
</evidence>
<dbReference type="Pfam" id="PF00970">
    <property type="entry name" value="FAD_binding_6"/>
    <property type="match status" value="1"/>
</dbReference>
<dbReference type="GO" id="GO:0016491">
    <property type="term" value="F:oxidoreductase activity"/>
    <property type="evidence" value="ECO:0007669"/>
    <property type="project" value="UniProtKB-KW"/>
</dbReference>
<proteinExistence type="inferred from homology"/>
<protein>
    <submittedName>
        <fullName evidence="8">Putative ferredoxin reductase-like C-terminal NADP-linked domain-containing protein</fullName>
    </submittedName>
</protein>
<evidence type="ECO:0000256" key="3">
    <source>
        <dbReference type="ARBA" id="ARBA00022630"/>
    </source>
</evidence>
<evidence type="ECO:0000256" key="1">
    <source>
        <dbReference type="ARBA" id="ARBA00001974"/>
    </source>
</evidence>
<evidence type="ECO:0000256" key="6">
    <source>
        <dbReference type="PIRSR" id="PIRSR601834-1"/>
    </source>
</evidence>
<keyword evidence="4 6" id="KW-0274">FAD</keyword>
<feature type="binding site" evidence="6">
    <location>
        <position position="155"/>
    </location>
    <ligand>
        <name>FAD</name>
        <dbReference type="ChEBI" id="CHEBI:57692"/>
    </ligand>
</feature>
<feature type="binding site" evidence="6">
    <location>
        <position position="154"/>
    </location>
    <ligand>
        <name>FAD</name>
        <dbReference type="ChEBI" id="CHEBI:57692"/>
    </ligand>
</feature>
<comment type="caution">
    <text evidence="8">The sequence shown here is derived from an EMBL/GenBank/DDBJ whole genome shotgun (WGS) entry which is preliminary data.</text>
</comment>
<evidence type="ECO:0000256" key="4">
    <source>
        <dbReference type="ARBA" id="ARBA00022827"/>
    </source>
</evidence>
<sequence>MTQDEPAPCVYSYLQQRAPPDLVSDVSAKRMLSVSRLPLRIVRRSFGTNIPRNAALHRSYNLRTAGTAATLLGIGVVASCYFFLPDVSRGAPTLKDEALSPSHFTPCIVSSTEGSGPDTRLITLTVPQESRPSPSSLKSIWSVFIKDDDIQVERPYTPLEGLDEEGKMKFWIKKYPKGEVGRWLHSKTTGEEIELRGPLQTWSWKEGVWDEIVMISGGTGITPFYQLFHNVIATKSSTTRFTLLHSSRTPSELPPDAIMGPLTSYARENPDRFRLHLFVDSVEPQESRSDLQVGRIGKIQITKALQDGSMKMEWWKRIFGSSQIDLRERKILFLVCGPEPMIGAIAGPYGRNFSQGRVGGALAELGCSSEQVYKL</sequence>
<dbReference type="PROSITE" id="PS51384">
    <property type="entry name" value="FAD_FR"/>
    <property type="match status" value="1"/>
</dbReference>
<evidence type="ECO:0000256" key="5">
    <source>
        <dbReference type="ARBA" id="ARBA00023002"/>
    </source>
</evidence>
<feature type="binding site" evidence="6">
    <location>
        <position position="173"/>
    </location>
    <ligand>
        <name>FAD</name>
        <dbReference type="ChEBI" id="CHEBI:57692"/>
    </ligand>
</feature>
<dbReference type="InterPro" id="IPR039261">
    <property type="entry name" value="FNR_nucleotide-bd"/>
</dbReference>
<keyword evidence="3 6" id="KW-0285">Flavoprotein</keyword>
<dbReference type="InterPro" id="IPR017927">
    <property type="entry name" value="FAD-bd_FR_type"/>
</dbReference>
<gene>
    <name evidence="8" type="ORF">WG66_14744</name>
</gene>
<dbReference type="GO" id="GO:0005739">
    <property type="term" value="C:mitochondrion"/>
    <property type="evidence" value="ECO:0007669"/>
    <property type="project" value="TreeGrafter"/>
</dbReference>
<dbReference type="eggNOG" id="KOG0534">
    <property type="taxonomic scope" value="Eukaryota"/>
</dbReference>
<dbReference type="InterPro" id="IPR001433">
    <property type="entry name" value="OxRdtase_FAD/NAD-bd"/>
</dbReference>
<keyword evidence="5" id="KW-0560">Oxidoreductase</keyword>
<dbReference type="SUPFAM" id="SSF63380">
    <property type="entry name" value="Riboflavin synthase domain-like"/>
    <property type="match status" value="1"/>
</dbReference>
<comment type="similarity">
    <text evidence="2">Belongs to the flavoprotein pyridine nucleotide cytochrome reductase family.</text>
</comment>
<dbReference type="SUPFAM" id="SSF52343">
    <property type="entry name" value="Ferredoxin reductase-like, C-terminal NADP-linked domain"/>
    <property type="match status" value="1"/>
</dbReference>
<dbReference type="EMBL" id="LATX01002207">
    <property type="protein sequence ID" value="KTB32683.1"/>
    <property type="molecule type" value="Genomic_DNA"/>
</dbReference>
<accession>A0A0W0F8Q1</accession>